<dbReference type="Pfam" id="PF01757">
    <property type="entry name" value="Acyl_transf_3"/>
    <property type="match status" value="1"/>
</dbReference>
<feature type="transmembrane region" description="Helical" evidence="1">
    <location>
        <begin position="884"/>
        <end position="910"/>
    </location>
</feature>
<feature type="transmembrane region" description="Helical" evidence="1">
    <location>
        <begin position="698"/>
        <end position="716"/>
    </location>
</feature>
<dbReference type="RefSeq" id="XP_022345731.1">
    <property type="nucleotide sequence ID" value="XM_022490023.1"/>
</dbReference>
<evidence type="ECO:0000256" key="1">
    <source>
        <dbReference type="SAM" id="Phobius"/>
    </source>
</evidence>
<evidence type="ECO:0000313" key="4">
    <source>
        <dbReference type="RefSeq" id="XP_022345731.1"/>
    </source>
</evidence>
<sequence length="928" mass="103510">MYKSITAYKDTGMKLQSLLLVCGLVLVCPGTMRSVSSQSLLDQVPMILNQMNSTQKIALMAEVLMKNPVLYDKLEHILVGALPLISTFSIKPELNKFMLPWVLDTIPKVLQNPLLLNITSGIVSDINNVNITGLNVSGIDPFMHGFMQRFSFVHSGLRAAVEAFLISRGLDQQYARTIATKSTVILETYGLKVLDAVIGTVNAVDMSGVSTNDSRVIEDEFWKRFSLLSAAGKAVQVLTPVEQFLPKLDNTQLSDKCYNDTMIYLNSMLQGEKWAVKIFDAVGKPPTGTLTGNLHFIGSYDQCLAIKAEKASSNQHLSTTNTRYCRATFGLSEGLIASVREYIGDVDTHGVPLSLTWGLCLPASCQKQDVSGLFTLGFLRSYNLTPVVDCSESYDLGTDTDAIIMILILSIICLVCGIATIFHIYRFSEKEGKAEPSASLSSDHVNEGYIPEVDETTFSPRIENGHINSRDTDFSSGKDQGWGERLVNIFSLYQNIPDVLSFDDHDDDSIGCVHGIRVLSLAWLVLGNSFLYAALSITSAPVTGNLLEGLGLMKGFTFQAVISSPFSIDSFFVISGFLLTIKFLRKCTAKGKVKWQAITGFYANRYIRITPVYLIIMMTYVCFYHYVGDSPLYPNSIGVADKCKQTWWHHILFVNNIIDNKGTAFEQCMPWSWFLACIMQFYLITPILFMFYIWSSAIGTIMVGLLLTASVVATAIKEKRYTGDIMSMMSDGGDYWNNVFITPWCRVGSYCIGLLLGFLFDTYDSSKVKIHKGLNLLGWLVSLGMMITVVYSPFTKNREGGYSWSPLQAEVYEAMTHVVWSLALSWLIFACAKGHGGAVNWVLSWRGFLPLSRLSYVVYLIHPVVMVLFIYNKKVLINMNTLEMSYLFLGHMLMSYAVGSLFSVGVEMPFRRLLKTLKKRGLKDRKNK</sequence>
<keyword evidence="3" id="KW-1185">Reference proteome</keyword>
<dbReference type="RefSeq" id="XP_022345732.1">
    <property type="nucleotide sequence ID" value="XM_022490024.1"/>
</dbReference>
<dbReference type="PANTHER" id="PTHR11161:SF12">
    <property type="entry name" value="ACYLTRANSFERASE 3 DOMAIN-CONTAINING PROTEIN-RELATED"/>
    <property type="match status" value="1"/>
</dbReference>
<dbReference type="Proteomes" id="UP000694844">
    <property type="component" value="Chromosome 5"/>
</dbReference>
<evidence type="ECO:0000313" key="3">
    <source>
        <dbReference type="Proteomes" id="UP000694844"/>
    </source>
</evidence>
<organism evidence="3 4">
    <name type="scientific">Crassostrea virginica</name>
    <name type="common">Eastern oyster</name>
    <dbReference type="NCBI Taxonomy" id="6565"/>
    <lineage>
        <taxon>Eukaryota</taxon>
        <taxon>Metazoa</taxon>
        <taxon>Spiralia</taxon>
        <taxon>Lophotrochozoa</taxon>
        <taxon>Mollusca</taxon>
        <taxon>Bivalvia</taxon>
        <taxon>Autobranchia</taxon>
        <taxon>Pteriomorphia</taxon>
        <taxon>Ostreida</taxon>
        <taxon>Ostreoidea</taxon>
        <taxon>Ostreidae</taxon>
        <taxon>Crassostrea</taxon>
    </lineage>
</organism>
<feature type="transmembrane region" description="Helical" evidence="1">
    <location>
        <begin position="736"/>
        <end position="761"/>
    </location>
</feature>
<proteinExistence type="predicted"/>
<name>A0A8B8F0G2_CRAVI</name>
<dbReference type="KEGG" id="cvn:111138175"/>
<dbReference type="InterPro" id="IPR052728">
    <property type="entry name" value="O2_lipid_transport_reg"/>
</dbReference>
<feature type="transmembrane region" description="Helical" evidence="1">
    <location>
        <begin position="671"/>
        <end position="691"/>
    </location>
</feature>
<feature type="transmembrane region" description="Helical" evidence="1">
    <location>
        <begin position="605"/>
        <end position="627"/>
    </location>
</feature>
<keyword evidence="1" id="KW-1133">Transmembrane helix</keyword>
<dbReference type="PANTHER" id="PTHR11161">
    <property type="entry name" value="O-ACYLTRANSFERASE"/>
    <property type="match status" value="1"/>
</dbReference>
<dbReference type="SMART" id="SM00703">
    <property type="entry name" value="NRF"/>
    <property type="match status" value="1"/>
</dbReference>
<dbReference type="InterPro" id="IPR002656">
    <property type="entry name" value="Acyl_transf_3_dom"/>
</dbReference>
<dbReference type="GeneID" id="111138175"/>
<dbReference type="AlphaFoldDB" id="A0A8B8F0G2"/>
<keyword evidence="1" id="KW-0812">Transmembrane</keyword>
<dbReference type="OrthoDB" id="207378at2759"/>
<dbReference type="InterPro" id="IPR006621">
    <property type="entry name" value="Nose-resist-to-fluoxetine_N"/>
</dbReference>
<feature type="transmembrane region" description="Helical" evidence="1">
    <location>
        <begin position="402"/>
        <end position="425"/>
    </location>
</feature>
<protein>
    <submittedName>
        <fullName evidence="4">O-acyltransferase like protein-like isoform X1</fullName>
    </submittedName>
    <submittedName>
        <fullName evidence="5">O-acyltransferase like protein-like isoform X2</fullName>
    </submittedName>
</protein>
<feature type="domain" description="Nose resistant-to-fluoxetine protein N-terminal" evidence="2">
    <location>
        <begin position="254"/>
        <end position="392"/>
    </location>
</feature>
<dbReference type="GO" id="GO:0016747">
    <property type="term" value="F:acyltransferase activity, transferring groups other than amino-acyl groups"/>
    <property type="evidence" value="ECO:0007669"/>
    <property type="project" value="InterPro"/>
</dbReference>
<keyword evidence="1" id="KW-0472">Membrane</keyword>
<dbReference type="Pfam" id="PF20146">
    <property type="entry name" value="NRF"/>
    <property type="match status" value="1"/>
</dbReference>
<feature type="transmembrane region" description="Helical" evidence="1">
    <location>
        <begin position="521"/>
        <end position="542"/>
    </location>
</feature>
<accession>A0A8B8F0G2</accession>
<reference evidence="4 5" key="1">
    <citation type="submission" date="2025-04" db="UniProtKB">
        <authorList>
            <consortium name="RefSeq"/>
        </authorList>
    </citation>
    <scope>IDENTIFICATION</scope>
    <source>
        <tissue evidence="4 5">Whole sample</tissue>
    </source>
</reference>
<feature type="transmembrane region" description="Helical" evidence="1">
    <location>
        <begin position="853"/>
        <end position="872"/>
    </location>
</feature>
<evidence type="ECO:0000259" key="2">
    <source>
        <dbReference type="SMART" id="SM00703"/>
    </source>
</evidence>
<feature type="transmembrane region" description="Helical" evidence="1">
    <location>
        <begin position="562"/>
        <end position="584"/>
    </location>
</feature>
<evidence type="ECO:0000313" key="5">
    <source>
        <dbReference type="RefSeq" id="XP_022345732.1"/>
    </source>
</evidence>
<gene>
    <name evidence="4 5" type="primary">LOC111138175</name>
</gene>
<feature type="transmembrane region" description="Helical" evidence="1">
    <location>
        <begin position="773"/>
        <end position="794"/>
    </location>
</feature>